<evidence type="ECO:0000313" key="4">
    <source>
        <dbReference type="Proteomes" id="UP000620147"/>
    </source>
</evidence>
<keyword evidence="4" id="KW-1185">Reference proteome</keyword>
<name>A0ABQ1E3L9_9FIRM</name>
<dbReference type="Proteomes" id="UP000620147">
    <property type="component" value="Unassembled WGS sequence"/>
</dbReference>
<evidence type="ECO:0000259" key="2">
    <source>
        <dbReference type="Pfam" id="PF13930"/>
    </source>
</evidence>
<evidence type="ECO:0000256" key="1">
    <source>
        <dbReference type="SAM" id="SignalP"/>
    </source>
</evidence>
<feature type="signal peptide" evidence="1">
    <location>
        <begin position="1"/>
        <end position="25"/>
    </location>
</feature>
<keyword evidence="1" id="KW-0732">Signal</keyword>
<gene>
    <name evidence="3" type="ORF">BUFA31_27230</name>
</gene>
<feature type="domain" description="Type VII secretion system protein EssD-like" evidence="2">
    <location>
        <begin position="68"/>
        <end position="194"/>
    </location>
</feature>
<accession>A0ABQ1E3L9</accession>
<feature type="chain" id="PRO_5046737527" evidence="1">
    <location>
        <begin position="26"/>
        <end position="229"/>
    </location>
</feature>
<dbReference type="PROSITE" id="PS51257">
    <property type="entry name" value="PROKAR_LIPOPROTEIN"/>
    <property type="match status" value="1"/>
</dbReference>
<evidence type="ECO:0000313" key="3">
    <source>
        <dbReference type="EMBL" id="GFO89559.1"/>
    </source>
</evidence>
<reference evidence="3 4" key="1">
    <citation type="submission" date="2020-06" db="EMBL/GenBank/DDBJ databases">
        <title>Characterization of fructooligosaccharide metabolism and fructooligosaccharide-degrading enzymes in human commensal butyrate producers.</title>
        <authorList>
            <person name="Tanno H."/>
            <person name="Fujii T."/>
            <person name="Hirano K."/>
            <person name="Maeno S."/>
            <person name="Tonozuka T."/>
            <person name="Sakamoto M."/>
            <person name="Ohkuma M."/>
            <person name="Tochio T."/>
            <person name="Endo A."/>
        </authorList>
    </citation>
    <scope>NUCLEOTIDE SEQUENCE [LARGE SCALE GENOMIC DNA]</scope>
    <source>
        <strain evidence="3 4">JCM 31056</strain>
    </source>
</reference>
<dbReference type="InterPro" id="IPR044929">
    <property type="entry name" value="DNA/RNA_non-sp_Endonuclease_sf"/>
</dbReference>
<organism evidence="3 4">
    <name type="scientific">Butyricicoccus faecihominis</name>
    <dbReference type="NCBI Taxonomy" id="1712515"/>
    <lineage>
        <taxon>Bacteria</taxon>
        <taxon>Bacillati</taxon>
        <taxon>Bacillota</taxon>
        <taxon>Clostridia</taxon>
        <taxon>Eubacteriales</taxon>
        <taxon>Butyricicoccaceae</taxon>
        <taxon>Butyricicoccus</taxon>
    </lineage>
</organism>
<protein>
    <submittedName>
        <fullName evidence="3">DNA-entry nuclease</fullName>
    </submittedName>
</protein>
<proteinExistence type="predicted"/>
<comment type="caution">
    <text evidence="3">The sequence shown here is derived from an EMBL/GenBank/DDBJ whole genome shotgun (WGS) entry which is preliminary data.</text>
</comment>
<dbReference type="Pfam" id="PF13930">
    <property type="entry name" value="Endonuclea_NS_2"/>
    <property type="match status" value="1"/>
</dbReference>
<sequence>MRKLTRAFAPIVFVLSLLLSSCALPMPSSSMVSMDELPAYSGSAYVEIDGNQPFFTDADKQETEAFEEYSDLDYLGRCGTAYANVGQELMPADGEKRGSIGQVKPTGWHTVKYDCVDGKYLYNRCHLIGWQLTAENANKQNLITGTRYLNIEGMLPFENMVADYVKETGNHVLYRVTPVFEGSNLVASGVQIEAWSVEDDGEGICFNVYCYNVQPGVEIDYASGESQAA</sequence>
<dbReference type="Gene3D" id="3.40.570.10">
    <property type="entry name" value="Extracellular Endonuclease, subunit A"/>
    <property type="match status" value="1"/>
</dbReference>
<dbReference type="EMBL" id="BLYJ01000057">
    <property type="protein sequence ID" value="GFO89559.1"/>
    <property type="molecule type" value="Genomic_DNA"/>
</dbReference>
<dbReference type="InterPro" id="IPR044927">
    <property type="entry name" value="Endonuclea_NS_2"/>
</dbReference>